<keyword evidence="1" id="KW-0233">DNA recombination</keyword>
<name>A0A1Z4LXF3_9CYAN</name>
<dbReference type="InterPro" id="IPR013762">
    <property type="entry name" value="Integrase-like_cat_sf"/>
</dbReference>
<evidence type="ECO:0000313" key="4">
    <source>
        <dbReference type="EMBL" id="BAY85899.1"/>
    </source>
</evidence>
<evidence type="ECO:0000313" key="5">
    <source>
        <dbReference type="Proteomes" id="UP000218418"/>
    </source>
</evidence>
<sequence length="443" mass="51744">MKQVEITYIDLKEKFDQEVVKVKTRLKEANIKVGIVVKHASIQLQATLPLKPGDIDKKGSGTKQYSISLGIPANLDGLKTAEEEAHELSKLTARKCFEWNDKYLGKRRLATKEQIKTIAQMLPDFEKQYFQTRKRTMKSEHTFHCHQDYLKRNIGLNTFVCKEEILARLNNLEPKSSTLYNTVKTLKVFCKIFDLSIDLSAYSGKPTVRDRNIPSDEEIIAAYAKFADYASKRKKTIKKAYLNSWKLWQWCYAMLATYGLRPRELFVNPNIEHWLSADNINNTWKVDSETKTGSREVLPFYPDWVRLFDLKNPEYLQMLKEIVEDKKTFQDINTVRINCSSWFRRVNVGFDPYDLRHAWAIRAHMNGIPIKAAADNLGHSVEIHTEVYQKWFSLENRRKVMNLAVENKSLVEELQNQNQQLKLQVEKLKLENLQLQMKFNISA</sequence>
<dbReference type="SUPFAM" id="SSF56349">
    <property type="entry name" value="DNA breaking-rejoining enzymes"/>
    <property type="match status" value="1"/>
</dbReference>
<dbReference type="PROSITE" id="PS51898">
    <property type="entry name" value="TYR_RECOMBINASE"/>
    <property type="match status" value="1"/>
</dbReference>
<dbReference type="Gene3D" id="1.10.443.10">
    <property type="entry name" value="Intergrase catalytic core"/>
    <property type="match status" value="1"/>
</dbReference>
<dbReference type="GO" id="GO:0003677">
    <property type="term" value="F:DNA binding"/>
    <property type="evidence" value="ECO:0007669"/>
    <property type="project" value="InterPro"/>
</dbReference>
<evidence type="ECO:0000256" key="1">
    <source>
        <dbReference type="ARBA" id="ARBA00023172"/>
    </source>
</evidence>
<dbReference type="OrthoDB" id="421803at2"/>
<reference evidence="4 5" key="1">
    <citation type="submission" date="2017-06" db="EMBL/GenBank/DDBJ databases">
        <title>Genome sequencing of cyanobaciteial culture collection at National Institute for Environmental Studies (NIES).</title>
        <authorList>
            <person name="Hirose Y."/>
            <person name="Shimura Y."/>
            <person name="Fujisawa T."/>
            <person name="Nakamura Y."/>
            <person name="Kawachi M."/>
        </authorList>
    </citation>
    <scope>NUCLEOTIDE SEQUENCE [LARGE SCALE GENOMIC DNA]</scope>
    <source>
        <strain evidence="4 5">NIES-267</strain>
    </source>
</reference>
<protein>
    <submittedName>
        <fullName evidence="4">Phage integrase</fullName>
    </submittedName>
</protein>
<proteinExistence type="predicted"/>
<keyword evidence="5" id="KW-1185">Reference proteome</keyword>
<dbReference type="InterPro" id="IPR011010">
    <property type="entry name" value="DNA_brk_join_enz"/>
</dbReference>
<accession>A0A1Z4LXF3</accession>
<gene>
    <name evidence="4" type="ORF">NIES267_54050</name>
</gene>
<dbReference type="EMBL" id="AP018227">
    <property type="protein sequence ID" value="BAY85899.1"/>
    <property type="molecule type" value="Genomic_DNA"/>
</dbReference>
<dbReference type="InterPro" id="IPR002104">
    <property type="entry name" value="Integrase_catalytic"/>
</dbReference>
<feature type="coiled-coil region" evidence="2">
    <location>
        <begin position="400"/>
        <end position="438"/>
    </location>
</feature>
<dbReference type="GO" id="GO:0006310">
    <property type="term" value="P:DNA recombination"/>
    <property type="evidence" value="ECO:0007669"/>
    <property type="project" value="UniProtKB-KW"/>
</dbReference>
<evidence type="ECO:0000256" key="2">
    <source>
        <dbReference type="SAM" id="Coils"/>
    </source>
</evidence>
<organism evidence="4 5">
    <name type="scientific">Calothrix parasitica NIES-267</name>
    <dbReference type="NCBI Taxonomy" id="1973488"/>
    <lineage>
        <taxon>Bacteria</taxon>
        <taxon>Bacillati</taxon>
        <taxon>Cyanobacteriota</taxon>
        <taxon>Cyanophyceae</taxon>
        <taxon>Nostocales</taxon>
        <taxon>Calotrichaceae</taxon>
        <taxon>Calothrix</taxon>
    </lineage>
</organism>
<dbReference type="AlphaFoldDB" id="A0A1Z4LXF3"/>
<feature type="domain" description="Tyr recombinase" evidence="3">
    <location>
        <begin position="209"/>
        <end position="402"/>
    </location>
</feature>
<dbReference type="Proteomes" id="UP000218418">
    <property type="component" value="Chromosome"/>
</dbReference>
<dbReference type="CDD" id="cd00796">
    <property type="entry name" value="INT_Rci_Hp1_C"/>
    <property type="match status" value="1"/>
</dbReference>
<evidence type="ECO:0000259" key="3">
    <source>
        <dbReference type="PROSITE" id="PS51898"/>
    </source>
</evidence>
<dbReference type="GO" id="GO:0015074">
    <property type="term" value="P:DNA integration"/>
    <property type="evidence" value="ECO:0007669"/>
    <property type="project" value="InterPro"/>
</dbReference>
<keyword evidence="2" id="KW-0175">Coiled coil</keyword>